<gene>
    <name evidence="2" type="ORF">RQP53_08555</name>
</gene>
<keyword evidence="3" id="KW-1185">Reference proteome</keyword>
<dbReference type="Proteomes" id="UP001246372">
    <property type="component" value="Unassembled WGS sequence"/>
</dbReference>
<accession>A0ABU3P9W3</accession>
<reference evidence="2" key="1">
    <citation type="submission" date="2023-09" db="EMBL/GenBank/DDBJ databases">
        <title>Paucibacter sp. APW11 Genome sequencing and assembly.</title>
        <authorList>
            <person name="Kim I."/>
        </authorList>
    </citation>
    <scope>NUCLEOTIDE SEQUENCE</scope>
    <source>
        <strain evidence="2">APW11</strain>
    </source>
</reference>
<name>A0ABU3P9W3_9BURK</name>
<sequence length="55" mass="5670">MTPPYTLRVPPQGGEPGAPAEPDARALLGLGGGVRGLARASLNLGADVQRLGWEY</sequence>
<dbReference type="RefSeq" id="WP_315649800.1">
    <property type="nucleotide sequence ID" value="NZ_JAVXZY010000002.1"/>
</dbReference>
<protein>
    <submittedName>
        <fullName evidence="2">Uncharacterized protein</fullName>
    </submittedName>
</protein>
<dbReference type="EMBL" id="JAVXZY010000002">
    <property type="protein sequence ID" value="MDT8999313.1"/>
    <property type="molecule type" value="Genomic_DNA"/>
</dbReference>
<evidence type="ECO:0000313" key="2">
    <source>
        <dbReference type="EMBL" id="MDT8999313.1"/>
    </source>
</evidence>
<organism evidence="2 3">
    <name type="scientific">Roseateles aquae</name>
    <dbReference type="NCBI Taxonomy" id="3077235"/>
    <lineage>
        <taxon>Bacteria</taxon>
        <taxon>Pseudomonadati</taxon>
        <taxon>Pseudomonadota</taxon>
        <taxon>Betaproteobacteria</taxon>
        <taxon>Burkholderiales</taxon>
        <taxon>Sphaerotilaceae</taxon>
        <taxon>Roseateles</taxon>
    </lineage>
</organism>
<proteinExistence type="predicted"/>
<feature type="region of interest" description="Disordered" evidence="1">
    <location>
        <begin position="1"/>
        <end position="24"/>
    </location>
</feature>
<evidence type="ECO:0000256" key="1">
    <source>
        <dbReference type="SAM" id="MobiDB-lite"/>
    </source>
</evidence>
<evidence type="ECO:0000313" key="3">
    <source>
        <dbReference type="Proteomes" id="UP001246372"/>
    </source>
</evidence>
<comment type="caution">
    <text evidence="2">The sequence shown here is derived from an EMBL/GenBank/DDBJ whole genome shotgun (WGS) entry which is preliminary data.</text>
</comment>